<dbReference type="GO" id="GO:0019903">
    <property type="term" value="F:protein phosphatase binding"/>
    <property type="evidence" value="ECO:0007669"/>
    <property type="project" value="InterPro"/>
</dbReference>
<feature type="region of interest" description="Disordered" evidence="3">
    <location>
        <begin position="856"/>
        <end position="899"/>
    </location>
</feature>
<accession>A0A6A6UTM3</accession>
<feature type="compositionally biased region" description="Polar residues" evidence="3">
    <location>
        <begin position="436"/>
        <end position="448"/>
    </location>
</feature>
<dbReference type="OrthoDB" id="295029at2759"/>
<organism evidence="4 5">
    <name type="scientific">Microthyrium microscopicum</name>
    <dbReference type="NCBI Taxonomy" id="703497"/>
    <lineage>
        <taxon>Eukaryota</taxon>
        <taxon>Fungi</taxon>
        <taxon>Dikarya</taxon>
        <taxon>Ascomycota</taxon>
        <taxon>Pezizomycotina</taxon>
        <taxon>Dothideomycetes</taxon>
        <taxon>Dothideomycetes incertae sedis</taxon>
        <taxon>Microthyriales</taxon>
        <taxon>Microthyriaceae</taxon>
        <taxon>Microthyrium</taxon>
    </lineage>
</organism>
<keyword evidence="5" id="KW-1185">Reference proteome</keyword>
<reference evidence="4" key="1">
    <citation type="journal article" date="2020" name="Stud. Mycol.">
        <title>101 Dothideomycetes genomes: a test case for predicting lifestyles and emergence of pathogens.</title>
        <authorList>
            <person name="Haridas S."/>
            <person name="Albert R."/>
            <person name="Binder M."/>
            <person name="Bloem J."/>
            <person name="Labutti K."/>
            <person name="Salamov A."/>
            <person name="Andreopoulos B."/>
            <person name="Baker S."/>
            <person name="Barry K."/>
            <person name="Bills G."/>
            <person name="Bluhm B."/>
            <person name="Cannon C."/>
            <person name="Castanera R."/>
            <person name="Culley D."/>
            <person name="Daum C."/>
            <person name="Ezra D."/>
            <person name="Gonzalez J."/>
            <person name="Henrissat B."/>
            <person name="Kuo A."/>
            <person name="Liang C."/>
            <person name="Lipzen A."/>
            <person name="Lutzoni F."/>
            <person name="Magnuson J."/>
            <person name="Mondo S."/>
            <person name="Nolan M."/>
            <person name="Ohm R."/>
            <person name="Pangilinan J."/>
            <person name="Park H.-J."/>
            <person name="Ramirez L."/>
            <person name="Alfaro M."/>
            <person name="Sun H."/>
            <person name="Tritt A."/>
            <person name="Yoshinaga Y."/>
            <person name="Zwiers L.-H."/>
            <person name="Turgeon B."/>
            <person name="Goodwin S."/>
            <person name="Spatafora J."/>
            <person name="Crous P."/>
            <person name="Grigoriev I."/>
        </authorList>
    </citation>
    <scope>NUCLEOTIDE SEQUENCE</scope>
    <source>
        <strain evidence="4">CBS 115976</strain>
    </source>
</reference>
<proteinExistence type="inferred from homology"/>
<feature type="region of interest" description="Disordered" evidence="3">
    <location>
        <begin position="72"/>
        <end position="114"/>
    </location>
</feature>
<evidence type="ECO:0000313" key="4">
    <source>
        <dbReference type="EMBL" id="KAF2674284.1"/>
    </source>
</evidence>
<evidence type="ECO:0000313" key="5">
    <source>
        <dbReference type="Proteomes" id="UP000799302"/>
    </source>
</evidence>
<feature type="compositionally biased region" description="Acidic residues" evidence="3">
    <location>
        <begin position="865"/>
        <end position="874"/>
    </location>
</feature>
<protein>
    <submittedName>
        <fullName evidence="4">SAPS-domain-containing protein</fullName>
    </submittedName>
</protein>
<dbReference type="GO" id="GO:0019888">
    <property type="term" value="F:protein phosphatase regulator activity"/>
    <property type="evidence" value="ECO:0007669"/>
    <property type="project" value="TreeGrafter"/>
</dbReference>
<dbReference type="PANTHER" id="PTHR12634:SF8">
    <property type="entry name" value="FIERY MOUNTAIN, ISOFORM D"/>
    <property type="match status" value="1"/>
</dbReference>
<dbReference type="Proteomes" id="UP000799302">
    <property type="component" value="Unassembled WGS sequence"/>
</dbReference>
<keyword evidence="2" id="KW-0131">Cell cycle</keyword>
<feature type="compositionally biased region" description="Basic and acidic residues" evidence="3">
    <location>
        <begin position="577"/>
        <end position="590"/>
    </location>
</feature>
<evidence type="ECO:0000256" key="2">
    <source>
        <dbReference type="ARBA" id="ARBA00023306"/>
    </source>
</evidence>
<evidence type="ECO:0000256" key="1">
    <source>
        <dbReference type="ARBA" id="ARBA00006180"/>
    </source>
</evidence>
<feature type="compositionally biased region" description="Basic and acidic residues" evidence="3">
    <location>
        <begin position="601"/>
        <end position="614"/>
    </location>
</feature>
<dbReference type="GO" id="GO:0005634">
    <property type="term" value="C:nucleus"/>
    <property type="evidence" value="ECO:0007669"/>
    <property type="project" value="TreeGrafter"/>
</dbReference>
<dbReference type="PANTHER" id="PTHR12634">
    <property type="entry name" value="SIT4 YEAST -ASSOCIATING PROTEIN-RELATED"/>
    <property type="match status" value="1"/>
</dbReference>
<dbReference type="Pfam" id="PF04499">
    <property type="entry name" value="SAPS"/>
    <property type="match status" value="1"/>
</dbReference>
<name>A0A6A6UTM3_9PEZI</name>
<dbReference type="AlphaFoldDB" id="A0A6A6UTM3"/>
<feature type="region of interest" description="Disordered" evidence="3">
    <location>
        <begin position="436"/>
        <end position="621"/>
    </location>
</feature>
<dbReference type="EMBL" id="MU004230">
    <property type="protein sequence ID" value="KAF2674284.1"/>
    <property type="molecule type" value="Genomic_DNA"/>
</dbReference>
<sequence>MFWRFGGYANISTIDSLLEKPDVTVEELLEEADLIQELKSQNSKLLEFLREETVLDRLLQYVILPKLPEDELSPENAEEELDEEDNGSSNPLNSLFGKNKRRSQSKSLKDAEDESKEERQRLKYAYVACEVLSSDVWSIAEALLENRESLRRFWHYIKRDAPLDGIQASYFTKVNESLLDKKTEEMLDFFKSVDGVVADMLRHVDCPVIMDLLLKIISLERSEGGHGTIDWLQSQDLIPLLLANLSADKDAATQTSAGDFLKAIITISANATAQDSNVIGPNELTRQLVSEECVKMLITDMLRGGNPLTVGVGIIIEVIRKNNSDYDLDNQIGPIPKSSDPIYLGTLLRQFAEHIPKFMIMIKSVGTGKKELNTAFGQKIEPLGFDRFKTCELMAELLHCSNMILLNQPGSESEVMARDAERCKLKAEGKLGAYNESSTHEFGTSVDSSGFHHARAPSFGDSPEEIKRLEVSNSTEEDFEDVAAPETLVEVKDDFDEKDTPDITVPSDSKATTKDSKDTEKSEPQEEPAEQSAADAAADLSAQLEAMTVIDAPSAPDAPLHDAPPPPVPAPLRLGQKGKDDTKMSPHPEDTPAPLFSKKPRAADAEPSEEKPAESIESEPAQIDEEKEANDFPYQPDVDSKPVVGDLLKMMFVEHRVVPTILDFFFRFPWNNFLHNVVYDVVQQVFNGQMERGYNRSLACDVFDTGRITERIMEGQVASDKAQKESKMRLGYMGHLTLIAEEVVKFTERISPESLSQLVLDKVSSPEWIHYVEHTLAETRERDNAILGGVRPDANLGPRQAVLNAVNAAQGGFGSISALANLTNTAPLTLDNGSATTESDNNRSGQGYLFSGGSLISGFSHGSSDEEDEDMEEESERRTPSFIDENDQVGELSINESDL</sequence>
<feature type="compositionally biased region" description="Basic and acidic residues" evidence="3">
    <location>
        <begin position="511"/>
        <end position="524"/>
    </location>
</feature>
<feature type="compositionally biased region" description="Acidic residues" evidence="3">
    <location>
        <begin position="72"/>
        <end position="86"/>
    </location>
</feature>
<dbReference type="GO" id="GO:0005829">
    <property type="term" value="C:cytosol"/>
    <property type="evidence" value="ECO:0007669"/>
    <property type="project" value="TreeGrafter"/>
</dbReference>
<evidence type="ECO:0000256" key="3">
    <source>
        <dbReference type="SAM" id="MobiDB-lite"/>
    </source>
</evidence>
<gene>
    <name evidence="4" type="ORF">BT63DRAFT_6575</name>
</gene>
<feature type="compositionally biased region" description="Low complexity" evidence="3">
    <location>
        <begin position="530"/>
        <end position="558"/>
    </location>
</feature>
<comment type="similarity">
    <text evidence="1">Belongs to the SAPS family.</text>
</comment>
<dbReference type="InterPro" id="IPR007587">
    <property type="entry name" value="SAPS"/>
</dbReference>